<feature type="domain" description="SBP-type" evidence="11">
    <location>
        <begin position="144"/>
        <end position="221"/>
    </location>
</feature>
<protein>
    <submittedName>
        <fullName evidence="12">SBP-transcription factor 21</fullName>
    </submittedName>
</protein>
<evidence type="ECO:0000256" key="2">
    <source>
        <dbReference type="ARBA" id="ARBA00022723"/>
    </source>
</evidence>
<dbReference type="FunCoup" id="A0A804RIC3">
    <property type="interactions" value="2"/>
</dbReference>
<dbReference type="SUPFAM" id="SSF103612">
    <property type="entry name" value="SBT domain"/>
    <property type="match status" value="1"/>
</dbReference>
<evidence type="ECO:0000256" key="6">
    <source>
        <dbReference type="ARBA" id="ARBA00023125"/>
    </source>
</evidence>
<reference evidence="13" key="1">
    <citation type="journal article" date="2009" name="Science">
        <title>The B73 maize genome: complexity, diversity, and dynamics.</title>
        <authorList>
            <person name="Schnable P.S."/>
            <person name="Ware D."/>
            <person name="Fulton R.S."/>
            <person name="Stein J.C."/>
            <person name="Wei F."/>
            <person name="Pasternak S."/>
            <person name="Liang C."/>
            <person name="Zhang J."/>
            <person name="Fulton L."/>
            <person name="Graves T.A."/>
            <person name="Minx P."/>
            <person name="Reily A.D."/>
            <person name="Courtney L."/>
            <person name="Kruchowski S.S."/>
            <person name="Tomlinson C."/>
            <person name="Strong C."/>
            <person name="Delehaunty K."/>
            <person name="Fronick C."/>
            <person name="Courtney B."/>
            <person name="Rock S.M."/>
            <person name="Belter E."/>
            <person name="Du F."/>
            <person name="Kim K."/>
            <person name="Abbott R.M."/>
            <person name="Cotton M."/>
            <person name="Levy A."/>
            <person name="Marchetto P."/>
            <person name="Ochoa K."/>
            <person name="Jackson S.M."/>
            <person name="Gillam B."/>
            <person name="Chen W."/>
            <person name="Yan L."/>
            <person name="Higginbotham J."/>
            <person name="Cardenas M."/>
            <person name="Waligorski J."/>
            <person name="Applebaum E."/>
            <person name="Phelps L."/>
            <person name="Falcone J."/>
            <person name="Kanchi K."/>
            <person name="Thane T."/>
            <person name="Scimone A."/>
            <person name="Thane N."/>
            <person name="Henke J."/>
            <person name="Wang T."/>
            <person name="Ruppert J."/>
            <person name="Shah N."/>
            <person name="Rotter K."/>
            <person name="Hodges J."/>
            <person name="Ingenthron E."/>
            <person name="Cordes M."/>
            <person name="Kohlberg S."/>
            <person name="Sgro J."/>
            <person name="Delgado B."/>
            <person name="Mead K."/>
            <person name="Chinwalla A."/>
            <person name="Leonard S."/>
            <person name="Crouse K."/>
            <person name="Collura K."/>
            <person name="Kudrna D."/>
            <person name="Currie J."/>
            <person name="He R."/>
            <person name="Angelova A."/>
            <person name="Rajasekar S."/>
            <person name="Mueller T."/>
            <person name="Lomeli R."/>
            <person name="Scara G."/>
            <person name="Ko A."/>
            <person name="Delaney K."/>
            <person name="Wissotski M."/>
            <person name="Lopez G."/>
            <person name="Campos D."/>
            <person name="Braidotti M."/>
            <person name="Ashley E."/>
            <person name="Golser W."/>
            <person name="Kim H."/>
            <person name="Lee S."/>
            <person name="Lin J."/>
            <person name="Dujmic Z."/>
            <person name="Kim W."/>
            <person name="Talag J."/>
            <person name="Zuccolo A."/>
            <person name="Fan C."/>
            <person name="Sebastian A."/>
            <person name="Kramer M."/>
            <person name="Spiegel L."/>
            <person name="Nascimento L."/>
            <person name="Zutavern T."/>
            <person name="Miller B."/>
            <person name="Ambroise C."/>
            <person name="Muller S."/>
            <person name="Spooner W."/>
            <person name="Narechania A."/>
            <person name="Ren L."/>
            <person name="Wei S."/>
            <person name="Kumari S."/>
            <person name="Faga B."/>
            <person name="Levy M.J."/>
            <person name="McMahan L."/>
            <person name="Van Buren P."/>
            <person name="Vaughn M.W."/>
            <person name="Ying K."/>
            <person name="Yeh C.-T."/>
            <person name="Emrich S.J."/>
            <person name="Jia Y."/>
            <person name="Kalyanaraman A."/>
            <person name="Hsia A.-P."/>
            <person name="Barbazuk W.B."/>
            <person name="Baucom R.S."/>
            <person name="Brutnell T.P."/>
            <person name="Carpita N.C."/>
            <person name="Chaparro C."/>
            <person name="Chia J.-M."/>
            <person name="Deragon J.-M."/>
            <person name="Estill J.C."/>
            <person name="Fu Y."/>
            <person name="Jeddeloh J.A."/>
            <person name="Han Y."/>
            <person name="Lee H."/>
            <person name="Li P."/>
            <person name="Lisch D.R."/>
            <person name="Liu S."/>
            <person name="Liu Z."/>
            <person name="Nagel D.H."/>
            <person name="McCann M.C."/>
            <person name="SanMiguel P."/>
            <person name="Myers A.M."/>
            <person name="Nettleton D."/>
            <person name="Nguyen J."/>
            <person name="Penning B.W."/>
            <person name="Ponnala L."/>
            <person name="Schneider K.L."/>
            <person name="Schwartz D.C."/>
            <person name="Sharma A."/>
            <person name="Soderlund C."/>
            <person name="Springer N.M."/>
            <person name="Sun Q."/>
            <person name="Wang H."/>
            <person name="Waterman M."/>
            <person name="Westerman R."/>
            <person name="Wolfgruber T.K."/>
            <person name="Yang L."/>
            <person name="Yu Y."/>
            <person name="Zhang L."/>
            <person name="Zhou S."/>
            <person name="Zhu Q."/>
            <person name="Bennetzen J.L."/>
            <person name="Dawe R.K."/>
            <person name="Jiang J."/>
            <person name="Jiang N."/>
            <person name="Presting G.G."/>
            <person name="Wessler S.R."/>
            <person name="Aluru S."/>
            <person name="Martienssen R.A."/>
            <person name="Clifton S.W."/>
            <person name="McCombie W.R."/>
            <person name="Wing R.A."/>
            <person name="Wilson R.K."/>
        </authorList>
    </citation>
    <scope>NUCLEOTIDE SEQUENCE [LARGE SCALE GENOMIC DNA]</scope>
    <source>
        <strain evidence="13">cv. B73</strain>
    </source>
</reference>
<organism evidence="12 13">
    <name type="scientific">Zea mays</name>
    <name type="common">Maize</name>
    <dbReference type="NCBI Taxonomy" id="4577"/>
    <lineage>
        <taxon>Eukaryota</taxon>
        <taxon>Viridiplantae</taxon>
        <taxon>Streptophyta</taxon>
        <taxon>Embryophyta</taxon>
        <taxon>Tracheophyta</taxon>
        <taxon>Spermatophyta</taxon>
        <taxon>Magnoliopsida</taxon>
        <taxon>Liliopsida</taxon>
        <taxon>Poales</taxon>
        <taxon>Poaceae</taxon>
        <taxon>PACMAD clade</taxon>
        <taxon>Panicoideae</taxon>
        <taxon>Andropogonodae</taxon>
        <taxon>Andropogoneae</taxon>
        <taxon>Tripsacinae</taxon>
        <taxon>Zea</taxon>
    </lineage>
</organism>
<keyword evidence="8" id="KW-0539">Nucleus</keyword>
<dbReference type="GO" id="GO:0005634">
    <property type="term" value="C:nucleus"/>
    <property type="evidence" value="ECO:0000318"/>
    <property type="project" value="GO_Central"/>
</dbReference>
<keyword evidence="7" id="KW-0804">Transcription</keyword>
<dbReference type="FunFam" id="4.10.1100.10:FF:000001">
    <property type="entry name" value="Squamosa promoter-binding-like protein 14"/>
    <property type="match status" value="1"/>
</dbReference>
<evidence type="ECO:0000256" key="8">
    <source>
        <dbReference type="ARBA" id="ARBA00023242"/>
    </source>
</evidence>
<evidence type="ECO:0000256" key="4">
    <source>
        <dbReference type="ARBA" id="ARBA00022833"/>
    </source>
</evidence>
<gene>
    <name evidence="12" type="primary">sbp21</name>
</gene>
<dbReference type="GO" id="GO:0008270">
    <property type="term" value="F:zinc ion binding"/>
    <property type="evidence" value="ECO:0007669"/>
    <property type="project" value="UniProtKB-KW"/>
</dbReference>
<evidence type="ECO:0000256" key="3">
    <source>
        <dbReference type="ARBA" id="ARBA00022771"/>
    </source>
</evidence>
<feature type="region of interest" description="Disordered" evidence="10">
    <location>
        <begin position="397"/>
        <end position="450"/>
    </location>
</feature>
<name>A0A804RIC3_MAIZE</name>
<evidence type="ECO:0000259" key="11">
    <source>
        <dbReference type="PROSITE" id="PS51141"/>
    </source>
</evidence>
<comment type="subcellular location">
    <subcellularLocation>
        <location evidence="1">Nucleus</location>
    </subcellularLocation>
</comment>
<dbReference type="PANTHER" id="PTHR31251:SF222">
    <property type="entry name" value="SQUAMOSA PROMOTER-BINDING-LIKE PROTEIN 7"/>
    <property type="match status" value="1"/>
</dbReference>
<evidence type="ECO:0007829" key="14">
    <source>
        <dbReference type="PeptideAtlas" id="A0A804RIC3"/>
    </source>
</evidence>
<evidence type="ECO:0000256" key="7">
    <source>
        <dbReference type="ARBA" id="ARBA00023163"/>
    </source>
</evidence>
<dbReference type="GO" id="GO:0001216">
    <property type="term" value="F:DNA-binding transcription activator activity"/>
    <property type="evidence" value="ECO:0000318"/>
    <property type="project" value="GO_Central"/>
</dbReference>
<dbReference type="PANTHER" id="PTHR31251">
    <property type="entry name" value="SQUAMOSA PROMOTER-BINDING-LIKE PROTEIN 4"/>
    <property type="match status" value="1"/>
</dbReference>
<reference evidence="12" key="2">
    <citation type="submission" date="2019-07" db="EMBL/GenBank/DDBJ databases">
        <authorList>
            <person name="Seetharam A."/>
            <person name="Woodhouse M."/>
            <person name="Cannon E."/>
        </authorList>
    </citation>
    <scope>NUCLEOTIDE SEQUENCE [LARGE SCALE GENOMIC DNA]</scope>
    <source>
        <strain evidence="12">cv. B73</strain>
    </source>
</reference>
<evidence type="ECO:0000256" key="5">
    <source>
        <dbReference type="ARBA" id="ARBA00023015"/>
    </source>
</evidence>
<keyword evidence="6" id="KW-0238">DNA-binding</keyword>
<dbReference type="Gramene" id="Zm00001eb429720_T001">
    <property type="protein sequence ID" value="Zm00001eb429720_P001"/>
    <property type="gene ID" value="Zm00001eb429720"/>
</dbReference>
<evidence type="ECO:0000313" key="12">
    <source>
        <dbReference type="EnsemblPlants" id="Zm00001eb429720_P001"/>
    </source>
</evidence>
<keyword evidence="3 9" id="KW-0863">Zinc-finger</keyword>
<feature type="compositionally biased region" description="Low complexity" evidence="10">
    <location>
        <begin position="397"/>
        <end position="420"/>
    </location>
</feature>
<keyword evidence="13" id="KW-1185">Reference proteome</keyword>
<keyword evidence="5" id="KW-0805">Transcription regulation</keyword>
<proteinExistence type="evidence at protein level"/>
<dbReference type="AlphaFoldDB" id="A0A804RIC3"/>
<dbReference type="InterPro" id="IPR036893">
    <property type="entry name" value="SBP_sf"/>
</dbReference>
<reference evidence="12" key="3">
    <citation type="submission" date="2021-05" db="UniProtKB">
        <authorList>
            <consortium name="EnsemblPlants"/>
        </authorList>
    </citation>
    <scope>IDENTIFICATION</scope>
    <source>
        <strain evidence="12">cv. B73</strain>
    </source>
</reference>
<dbReference type="Pfam" id="PF03110">
    <property type="entry name" value="SBP"/>
    <property type="match status" value="1"/>
</dbReference>
<accession>A0A804RIC3</accession>
<dbReference type="InterPro" id="IPR004333">
    <property type="entry name" value="SBP_dom"/>
</dbReference>
<evidence type="ECO:0000256" key="1">
    <source>
        <dbReference type="ARBA" id="ARBA00004123"/>
    </source>
</evidence>
<dbReference type="InterPro" id="IPR044817">
    <property type="entry name" value="SBP-like"/>
</dbReference>
<evidence type="ECO:0000313" key="13">
    <source>
        <dbReference type="Proteomes" id="UP000007305"/>
    </source>
</evidence>
<feature type="region of interest" description="Disordered" evidence="10">
    <location>
        <begin position="335"/>
        <end position="365"/>
    </location>
</feature>
<dbReference type="Proteomes" id="UP000007305">
    <property type="component" value="Chromosome 10"/>
</dbReference>
<keyword evidence="4" id="KW-0862">Zinc</keyword>
<dbReference type="Gene3D" id="4.10.1100.10">
    <property type="entry name" value="Transcription factor, SBP-box domain"/>
    <property type="match status" value="1"/>
</dbReference>
<dbReference type="SMR" id="A0A804RIC3"/>
<evidence type="ECO:0000256" key="10">
    <source>
        <dbReference type="SAM" id="MobiDB-lite"/>
    </source>
</evidence>
<dbReference type="EnsemblPlants" id="Zm00001eb429720_T001">
    <property type="protein sequence ID" value="Zm00001eb429720_P001"/>
    <property type="gene ID" value="Zm00001eb429720"/>
</dbReference>
<dbReference type="GO" id="GO:0000976">
    <property type="term" value="F:transcription cis-regulatory region binding"/>
    <property type="evidence" value="ECO:0000318"/>
    <property type="project" value="GO_Central"/>
</dbReference>
<sequence>MGCHATPAWVAYRLYFQQQHHQPPPPPPRFHFVLSPALNDDSRAGSTARIAMEGNGGAGGGSGSAAPPWDLAMHWAPAVVSSYPPQPLELQQQELTCLKLGKRPACCWAGAPGNQAAQVHGNGGAGGAAAEGKRKDKAPAAAAVTRCQVEGCHLSLADAKEYHRRHKVCEAHSKAPRVVVLGAEQRFCQQCSRFHAISEFDDAKRSCRRRLAGHNERRRKSNASEAMARGVAHPHGVTAFGHGGFLPSRGLVPAGSSPAAAGALSLLSSARGSVAGASGPWLVTAAREDIPARSSAALDDLIAENRAAALLARQYFVSDRSPAPRRDFVASSTAGCSLQQQQHPPDHDHTAGWHPHPHPYSGGGGGSCGGRYQYHHVAPPSAWHATTLDLMQPTASTTAAPATAGAALWPAVPERAGARSSRSRSETKDGDASGCSGLDAWAPTGGARVL</sequence>
<evidence type="ECO:0000256" key="9">
    <source>
        <dbReference type="PROSITE-ProRule" id="PRU00470"/>
    </source>
</evidence>
<keyword evidence="2" id="KW-0479">Metal-binding</keyword>
<dbReference type="PROSITE" id="PS51141">
    <property type="entry name" value="ZF_SBP"/>
    <property type="match status" value="1"/>
</dbReference>
<dbReference type="InParanoid" id="A0A804RIC3"/>
<keyword evidence="14" id="KW-1267">Proteomics identification</keyword>